<accession>A0A2V1DPA6</accession>
<protein>
    <submittedName>
        <fullName evidence="2">Uncharacterized protein</fullName>
    </submittedName>
</protein>
<feature type="compositionally biased region" description="Basic residues" evidence="1">
    <location>
        <begin position="52"/>
        <end position="62"/>
    </location>
</feature>
<feature type="compositionally biased region" description="Basic and acidic residues" evidence="1">
    <location>
        <begin position="310"/>
        <end position="319"/>
    </location>
</feature>
<feature type="region of interest" description="Disordered" evidence="1">
    <location>
        <begin position="935"/>
        <end position="954"/>
    </location>
</feature>
<keyword evidence="3" id="KW-1185">Reference proteome</keyword>
<dbReference type="EMBL" id="KZ805401">
    <property type="protein sequence ID" value="PVH98994.1"/>
    <property type="molecule type" value="Genomic_DNA"/>
</dbReference>
<evidence type="ECO:0000313" key="3">
    <source>
        <dbReference type="Proteomes" id="UP000244855"/>
    </source>
</evidence>
<feature type="compositionally biased region" description="Acidic residues" evidence="1">
    <location>
        <begin position="345"/>
        <end position="361"/>
    </location>
</feature>
<feature type="compositionally biased region" description="Basic and acidic residues" evidence="1">
    <location>
        <begin position="417"/>
        <end position="433"/>
    </location>
</feature>
<feature type="compositionally biased region" description="Polar residues" evidence="1">
    <location>
        <begin position="571"/>
        <end position="580"/>
    </location>
</feature>
<proteinExistence type="predicted"/>
<feature type="compositionally biased region" description="Basic residues" evidence="1">
    <location>
        <begin position="819"/>
        <end position="835"/>
    </location>
</feature>
<feature type="region of interest" description="Disordered" evidence="1">
    <location>
        <begin position="256"/>
        <end position="498"/>
    </location>
</feature>
<feature type="compositionally biased region" description="Basic and acidic residues" evidence="1">
    <location>
        <begin position="528"/>
        <end position="543"/>
    </location>
</feature>
<reference evidence="2 3" key="1">
    <citation type="journal article" date="2018" name="Sci. Rep.">
        <title>Comparative genomics provides insights into the lifestyle and reveals functional heterogeneity of dark septate endophytic fungi.</title>
        <authorList>
            <person name="Knapp D.G."/>
            <person name="Nemeth J.B."/>
            <person name="Barry K."/>
            <person name="Hainaut M."/>
            <person name="Henrissat B."/>
            <person name="Johnson J."/>
            <person name="Kuo A."/>
            <person name="Lim J.H.P."/>
            <person name="Lipzen A."/>
            <person name="Nolan M."/>
            <person name="Ohm R.A."/>
            <person name="Tamas L."/>
            <person name="Grigoriev I.V."/>
            <person name="Spatafora J.W."/>
            <person name="Nagy L.G."/>
            <person name="Kovacs G.M."/>
        </authorList>
    </citation>
    <scope>NUCLEOTIDE SEQUENCE [LARGE SCALE GENOMIC DNA]</scope>
    <source>
        <strain evidence="2 3">DSE2036</strain>
    </source>
</reference>
<evidence type="ECO:0000313" key="2">
    <source>
        <dbReference type="EMBL" id="PVH98994.1"/>
    </source>
</evidence>
<name>A0A2V1DPA6_9PLEO</name>
<dbReference type="OrthoDB" id="4207369at2759"/>
<feature type="region of interest" description="Disordered" evidence="1">
    <location>
        <begin position="43"/>
        <end position="160"/>
    </location>
</feature>
<feature type="compositionally biased region" description="Polar residues" evidence="1">
    <location>
        <begin position="806"/>
        <end position="817"/>
    </location>
</feature>
<dbReference type="AlphaFoldDB" id="A0A2V1DPA6"/>
<sequence length="954" mass="103963">MTPSPRNTTAPGFEHSWSEADASFLDPTALPIAKVPRAWERKQETKTTVGGKQKKVWRRYTTRSRATNVAPVDDDHDDDHDSRFRPVKKLQRMSPQAIEKSSKMKGLKKSAFKTTRWDRRKSVLPRKKTARTEPAEDDIENANSSSDECQAGEDADISNNSFSEMDASADLTFEPTTVPENEDRRSTFTFSVQDNQERTVVDDTAPLEKPEKPEAEKEAEQEATLVNFFRSPVKSAPLSNLHHSLEDVAYPELPQSVDMEIDATEVPEDAPLVTESQEEENVDGALTDADIPADHSPEGDSAEQPMSKPELMDMPKEQEITESLAEIPEVSYPSLPAEVSNQEQMDVEDLSEQEDEDESESEMASISAQDEEGLATQVTKTPREEEEEFTEASLQLHIQRDMATEQPDQPSAPTPITHDHLEPISVPEEKMEIDVSVELTQEESENDISDSSAKPTIVNDIADGLTLGPTITPSREHTPRKLRSPSPPPIEHGPEDTMTMALDDDTAMLKDFLSRAAASKANKAATISRRESLQNRRDSDVVRHALASPRKVLEDKDPNSPSKYDNEATLDLSQTLTLSMDQPPLSPTEEQVNTETIDDTVTKASRRSSRTRKSRLPAPASALPVGPSKIAVRRADGGEPVVLKKSDAQELSQLTRANTRKNKQGAFAVSIRLLKLSKDASRRASDDDTAESLANVVPVPGKKYVRWDEQLAYYQEGTDTIANMLAEAESLATPDELSLPDPAMTKAKPKTPKVAPREKKSASTGTSTPKVRRVRGLGASNGTPGKGLLTPASLLPDAVQEEKEQQATTDDTNTSQRLPKPKIKTKPKSTSKAKKMPVADTTPAPPPEQPLTKLPTLEIAPVGIESAKSAAATRKSRLASPKKVKLPQPPSSSSATSDGKENHAQQRGIVGIAGATPKKGIPVLMGIPAGMGVVGGAGNGGADSGLPRRRLRRL</sequence>
<evidence type="ECO:0000256" key="1">
    <source>
        <dbReference type="SAM" id="MobiDB-lite"/>
    </source>
</evidence>
<feature type="compositionally biased region" description="Basic and acidic residues" evidence="1">
    <location>
        <begin position="195"/>
        <end position="220"/>
    </location>
</feature>
<gene>
    <name evidence="2" type="ORF">DM02DRAFT_615370</name>
</gene>
<feature type="region of interest" description="Disordered" evidence="1">
    <location>
        <begin position="732"/>
        <end position="914"/>
    </location>
</feature>
<feature type="region of interest" description="Disordered" evidence="1">
    <location>
        <begin position="173"/>
        <end position="221"/>
    </location>
</feature>
<feature type="region of interest" description="Disordered" evidence="1">
    <location>
        <begin position="517"/>
        <end position="629"/>
    </location>
</feature>
<feature type="compositionally biased region" description="Basic residues" evidence="1">
    <location>
        <begin position="604"/>
        <end position="615"/>
    </location>
</feature>
<feature type="compositionally biased region" description="Acidic residues" evidence="1">
    <location>
        <begin position="259"/>
        <end position="268"/>
    </location>
</feature>
<feature type="compositionally biased region" description="Basic residues" evidence="1">
    <location>
        <begin position="874"/>
        <end position="885"/>
    </location>
</feature>
<organism evidence="2 3">
    <name type="scientific">Periconia macrospinosa</name>
    <dbReference type="NCBI Taxonomy" id="97972"/>
    <lineage>
        <taxon>Eukaryota</taxon>
        <taxon>Fungi</taxon>
        <taxon>Dikarya</taxon>
        <taxon>Ascomycota</taxon>
        <taxon>Pezizomycotina</taxon>
        <taxon>Dothideomycetes</taxon>
        <taxon>Pleosporomycetidae</taxon>
        <taxon>Pleosporales</taxon>
        <taxon>Massarineae</taxon>
        <taxon>Periconiaceae</taxon>
        <taxon>Periconia</taxon>
    </lineage>
</organism>
<dbReference type="Proteomes" id="UP000244855">
    <property type="component" value="Unassembled WGS sequence"/>
</dbReference>